<evidence type="ECO:0000256" key="2">
    <source>
        <dbReference type="ARBA" id="ARBA00009765"/>
    </source>
</evidence>
<keyword evidence="13" id="KW-1185">Reference proteome</keyword>
<keyword evidence="4" id="KW-1003">Cell membrane</keyword>
<dbReference type="PANTHER" id="PTHR46494:SF3">
    <property type="entry name" value="ZINC TRANSPORT PROTEIN ZNTB"/>
    <property type="match status" value="1"/>
</dbReference>
<evidence type="ECO:0000313" key="13">
    <source>
        <dbReference type="Proteomes" id="UP000274661"/>
    </source>
</evidence>
<comment type="subcellular location">
    <subcellularLocation>
        <location evidence="1">Cell membrane</location>
        <topology evidence="1">Multi-pass membrane protein</topology>
    </subcellularLocation>
</comment>
<name>A0A3R9WMY0_9SPHN</name>
<keyword evidence="7" id="KW-0862">Zinc</keyword>
<dbReference type="GO" id="GO:0015087">
    <property type="term" value="F:cobalt ion transmembrane transporter activity"/>
    <property type="evidence" value="ECO:0007669"/>
    <property type="project" value="TreeGrafter"/>
</dbReference>
<comment type="caution">
    <text evidence="12">The sequence shown here is derived from an EMBL/GenBank/DDBJ whole genome shotgun (WGS) entry which is preliminary data.</text>
</comment>
<evidence type="ECO:0000256" key="1">
    <source>
        <dbReference type="ARBA" id="ARBA00004651"/>
    </source>
</evidence>
<evidence type="ECO:0000256" key="8">
    <source>
        <dbReference type="ARBA" id="ARBA00022989"/>
    </source>
</evidence>
<dbReference type="InterPro" id="IPR045861">
    <property type="entry name" value="CorA_cytoplasmic_dom"/>
</dbReference>
<keyword evidence="9" id="KW-0406">Ion transport</keyword>
<dbReference type="EMBL" id="RWJF01000001">
    <property type="protein sequence ID" value="RST30219.1"/>
    <property type="molecule type" value="Genomic_DNA"/>
</dbReference>
<sequence length="329" mass="37065">MDPDHSDGASGAFFYDAEGRDHALDMRNLDKLPKTGPEQLIWFDIDRSDTAAIARVGEMLALSPETIEAMGSGDAVPRLASYEKYFHFSLTRADVQEKPVINFAVCERWLLTVRDGEVPYFTAYRERDRGESLIGRLSPLMLAGSLIDWHFEGYQEAVATMQRDLDRLDSAILGRRRARPPLSDLARMRLNVARLRRRLDGHRPLVHALLRPDFPRVSEEKQGEYFSVLENHFLGAADNVERMRESVIGSFDLYATRTAQETNDLVRLLTLVTVATGLAAAIAGIFGMNFEVPFFKWGEVGFAITLVMMVGVALALFIIAWRRGWLSPT</sequence>
<keyword evidence="6 11" id="KW-0812">Transmembrane</keyword>
<evidence type="ECO:0000256" key="3">
    <source>
        <dbReference type="ARBA" id="ARBA00022448"/>
    </source>
</evidence>
<dbReference type="SUPFAM" id="SSF143865">
    <property type="entry name" value="CorA soluble domain-like"/>
    <property type="match status" value="1"/>
</dbReference>
<keyword evidence="3" id="KW-0813">Transport</keyword>
<dbReference type="PANTHER" id="PTHR46494">
    <property type="entry name" value="CORA FAMILY METAL ION TRANSPORTER (EUROFUNG)"/>
    <property type="match status" value="1"/>
</dbReference>
<dbReference type="GO" id="GO:0015095">
    <property type="term" value="F:magnesium ion transmembrane transporter activity"/>
    <property type="evidence" value="ECO:0007669"/>
    <property type="project" value="TreeGrafter"/>
</dbReference>
<dbReference type="SUPFAM" id="SSF144083">
    <property type="entry name" value="Magnesium transport protein CorA, transmembrane region"/>
    <property type="match status" value="1"/>
</dbReference>
<organism evidence="12 13">
    <name type="scientific">Sphingomonas ginkgonis</name>
    <dbReference type="NCBI Taxonomy" id="2315330"/>
    <lineage>
        <taxon>Bacteria</taxon>
        <taxon>Pseudomonadati</taxon>
        <taxon>Pseudomonadota</taxon>
        <taxon>Alphaproteobacteria</taxon>
        <taxon>Sphingomonadales</taxon>
        <taxon>Sphingomonadaceae</taxon>
        <taxon>Sphingomonas</taxon>
    </lineage>
</organism>
<evidence type="ECO:0000256" key="7">
    <source>
        <dbReference type="ARBA" id="ARBA00022833"/>
    </source>
</evidence>
<dbReference type="Proteomes" id="UP000274661">
    <property type="component" value="Unassembled WGS sequence"/>
</dbReference>
<feature type="transmembrane region" description="Helical" evidence="11">
    <location>
        <begin position="300"/>
        <end position="321"/>
    </location>
</feature>
<evidence type="ECO:0000256" key="10">
    <source>
        <dbReference type="ARBA" id="ARBA00023136"/>
    </source>
</evidence>
<evidence type="ECO:0000256" key="9">
    <source>
        <dbReference type="ARBA" id="ARBA00023065"/>
    </source>
</evidence>
<dbReference type="Gene3D" id="1.20.58.340">
    <property type="entry name" value="Magnesium transport protein CorA, transmembrane region"/>
    <property type="match status" value="2"/>
</dbReference>
<dbReference type="Pfam" id="PF01544">
    <property type="entry name" value="CorA"/>
    <property type="match status" value="1"/>
</dbReference>
<feature type="transmembrane region" description="Helical" evidence="11">
    <location>
        <begin position="265"/>
        <end position="288"/>
    </location>
</feature>
<protein>
    <recommendedName>
        <fullName evidence="14">Magnesium transporter</fullName>
    </recommendedName>
</protein>
<dbReference type="RefSeq" id="WP_126718052.1">
    <property type="nucleotide sequence ID" value="NZ_RWJF01000001.1"/>
</dbReference>
<dbReference type="Gene3D" id="3.30.460.20">
    <property type="entry name" value="CorA soluble domain-like"/>
    <property type="match status" value="1"/>
</dbReference>
<evidence type="ECO:0000256" key="6">
    <source>
        <dbReference type="ARBA" id="ARBA00022692"/>
    </source>
</evidence>
<keyword evidence="5" id="KW-0997">Cell inner membrane</keyword>
<dbReference type="GO" id="GO:0000287">
    <property type="term" value="F:magnesium ion binding"/>
    <property type="evidence" value="ECO:0007669"/>
    <property type="project" value="TreeGrafter"/>
</dbReference>
<dbReference type="GO" id="GO:0005886">
    <property type="term" value="C:plasma membrane"/>
    <property type="evidence" value="ECO:0007669"/>
    <property type="project" value="UniProtKB-SubCell"/>
</dbReference>
<evidence type="ECO:0008006" key="14">
    <source>
        <dbReference type="Google" id="ProtNLM"/>
    </source>
</evidence>
<keyword evidence="10 11" id="KW-0472">Membrane</keyword>
<proteinExistence type="inferred from homology"/>
<comment type="similarity">
    <text evidence="2">Belongs to the CorA metal ion transporter (MIT) (TC 1.A.35) family.</text>
</comment>
<evidence type="ECO:0000313" key="12">
    <source>
        <dbReference type="EMBL" id="RST30219.1"/>
    </source>
</evidence>
<accession>A0A3R9WMY0</accession>
<dbReference type="InterPro" id="IPR002523">
    <property type="entry name" value="MgTranspt_CorA/ZnTranspt_ZntB"/>
</dbReference>
<reference evidence="12 13" key="1">
    <citation type="submission" date="2018-12" db="EMBL/GenBank/DDBJ databases">
        <title>Sphingomonas sp. HMF7854 Genome sequencing and assembly.</title>
        <authorList>
            <person name="Cha I."/>
            <person name="Kang H."/>
            <person name="Kim H."/>
            <person name="Kang J."/>
            <person name="Joh K."/>
        </authorList>
    </citation>
    <scope>NUCLEOTIDE SEQUENCE [LARGE SCALE GENOMIC DNA]</scope>
    <source>
        <strain evidence="12 13">HMF7854</strain>
    </source>
</reference>
<evidence type="ECO:0000256" key="5">
    <source>
        <dbReference type="ARBA" id="ARBA00022519"/>
    </source>
</evidence>
<dbReference type="InterPro" id="IPR045863">
    <property type="entry name" value="CorA_TM1_TM2"/>
</dbReference>
<dbReference type="AlphaFoldDB" id="A0A3R9WMY0"/>
<evidence type="ECO:0000256" key="11">
    <source>
        <dbReference type="SAM" id="Phobius"/>
    </source>
</evidence>
<dbReference type="OrthoDB" id="7596309at2"/>
<evidence type="ECO:0000256" key="4">
    <source>
        <dbReference type="ARBA" id="ARBA00022475"/>
    </source>
</evidence>
<dbReference type="GO" id="GO:0050897">
    <property type="term" value="F:cobalt ion binding"/>
    <property type="evidence" value="ECO:0007669"/>
    <property type="project" value="TreeGrafter"/>
</dbReference>
<keyword evidence="8 11" id="KW-1133">Transmembrane helix</keyword>
<gene>
    <name evidence="12" type="ORF">HMF7854_04790</name>
</gene>